<evidence type="ECO:0000313" key="2">
    <source>
        <dbReference type="EMBL" id="GAI03276.1"/>
    </source>
</evidence>
<proteinExistence type="predicted"/>
<feature type="coiled-coil region" evidence="1">
    <location>
        <begin position="40"/>
        <end position="74"/>
    </location>
</feature>
<protein>
    <submittedName>
        <fullName evidence="2">Uncharacterized protein</fullName>
    </submittedName>
</protein>
<comment type="caution">
    <text evidence="2">The sequence shown here is derived from an EMBL/GenBank/DDBJ whole genome shotgun (WGS) entry which is preliminary data.</text>
</comment>
<organism evidence="2">
    <name type="scientific">marine sediment metagenome</name>
    <dbReference type="NCBI Taxonomy" id="412755"/>
    <lineage>
        <taxon>unclassified sequences</taxon>
        <taxon>metagenomes</taxon>
        <taxon>ecological metagenomes</taxon>
    </lineage>
</organism>
<keyword evidence="1" id="KW-0175">Coiled coil</keyword>
<accession>X1LBN8</accession>
<reference evidence="2" key="1">
    <citation type="journal article" date="2014" name="Front. Microbiol.">
        <title>High frequency of phylogenetically diverse reductive dehalogenase-homologous genes in deep subseafloor sedimentary metagenomes.</title>
        <authorList>
            <person name="Kawai M."/>
            <person name="Futagami T."/>
            <person name="Toyoda A."/>
            <person name="Takaki Y."/>
            <person name="Nishi S."/>
            <person name="Hori S."/>
            <person name="Arai W."/>
            <person name="Tsubouchi T."/>
            <person name="Morono Y."/>
            <person name="Uchiyama I."/>
            <person name="Ito T."/>
            <person name="Fujiyama A."/>
            <person name="Inagaki F."/>
            <person name="Takami H."/>
        </authorList>
    </citation>
    <scope>NUCLEOTIDE SEQUENCE</scope>
    <source>
        <strain evidence="2">Expedition CK06-06</strain>
    </source>
</reference>
<name>X1LBN8_9ZZZZ</name>
<sequence>MVGEPMFLRKIFGKKPKAPEPQVEELSIDSLGERVGKLKQEKLSETQSKLNAMLDRLSEEREALLKELKTLSEAEPTDEVYPGLHKTALEARRLLADKLTRAVTAIERRGGFSTDELATLNSRLTKMVNLTTDAIATHSRYVRALFGSHFNSAELRLRRLHGLVREVNVLIEGTLGKMRSLDLVSSKISSQKELFFLQKFSS</sequence>
<evidence type="ECO:0000256" key="1">
    <source>
        <dbReference type="SAM" id="Coils"/>
    </source>
</evidence>
<dbReference type="AlphaFoldDB" id="X1LBN8"/>
<dbReference type="EMBL" id="BARV01008374">
    <property type="protein sequence ID" value="GAI03276.1"/>
    <property type="molecule type" value="Genomic_DNA"/>
</dbReference>
<gene>
    <name evidence="2" type="ORF">S06H3_16848</name>
</gene>